<feature type="compositionally biased region" description="Basic and acidic residues" evidence="1">
    <location>
        <begin position="10"/>
        <end position="24"/>
    </location>
</feature>
<dbReference type="Proteomes" id="UP000663872">
    <property type="component" value="Unassembled WGS sequence"/>
</dbReference>
<dbReference type="Proteomes" id="UP000663848">
    <property type="component" value="Unassembled WGS sequence"/>
</dbReference>
<protein>
    <submittedName>
        <fullName evidence="3">Uncharacterized protein</fullName>
    </submittedName>
</protein>
<gene>
    <name evidence="2" type="ORF">GRG538_LOCUS14068</name>
    <name evidence="3" type="ORF">QYT958_LOCUS23268</name>
</gene>
<sequence length="213" mass="24431">MSGKQFYRKSAAERQRESRQRTTAKDLNSKLNELKVDIVQNDDIDETSNIMPMVIGNHCVSTDIDEDCQVDNEDCINKPHTITESSSDDQDSSINNDDDNDEVIREFINLFDVNREQKLYSSCNLSIYNACMEIIKLSRNLNLNKLQMQHLLNGLRLLLPTENKLPRTVTSLLKIVDIDCSKKVSYYCRGCLYPLASPHQSTCTVECSMNNRR</sequence>
<evidence type="ECO:0000256" key="1">
    <source>
        <dbReference type="SAM" id="MobiDB-lite"/>
    </source>
</evidence>
<evidence type="ECO:0000313" key="2">
    <source>
        <dbReference type="EMBL" id="CAF3448977.1"/>
    </source>
</evidence>
<evidence type="ECO:0000313" key="4">
    <source>
        <dbReference type="Proteomes" id="UP000663848"/>
    </source>
</evidence>
<evidence type="ECO:0000313" key="3">
    <source>
        <dbReference type="EMBL" id="CAF4790749.1"/>
    </source>
</evidence>
<feature type="compositionally biased region" description="Acidic residues" evidence="1">
    <location>
        <begin position="86"/>
        <end position="99"/>
    </location>
</feature>
<feature type="region of interest" description="Disordered" evidence="1">
    <location>
        <begin position="1"/>
        <end position="24"/>
    </location>
</feature>
<proteinExistence type="predicted"/>
<reference evidence="3" key="1">
    <citation type="submission" date="2021-02" db="EMBL/GenBank/DDBJ databases">
        <authorList>
            <person name="Nowell W R."/>
        </authorList>
    </citation>
    <scope>NUCLEOTIDE SEQUENCE</scope>
</reference>
<feature type="non-terminal residue" evidence="3">
    <location>
        <position position="1"/>
    </location>
</feature>
<name>A0A821NTY4_9BILA</name>
<organism evidence="3 4">
    <name type="scientific">Rotaria socialis</name>
    <dbReference type="NCBI Taxonomy" id="392032"/>
    <lineage>
        <taxon>Eukaryota</taxon>
        <taxon>Metazoa</taxon>
        <taxon>Spiralia</taxon>
        <taxon>Gnathifera</taxon>
        <taxon>Rotifera</taxon>
        <taxon>Eurotatoria</taxon>
        <taxon>Bdelloidea</taxon>
        <taxon>Philodinida</taxon>
        <taxon>Philodinidae</taxon>
        <taxon>Rotaria</taxon>
    </lineage>
</organism>
<dbReference type="EMBL" id="CAJOBR010004666">
    <property type="protein sequence ID" value="CAF4790749.1"/>
    <property type="molecule type" value="Genomic_DNA"/>
</dbReference>
<dbReference type="EMBL" id="CAJNYT010002136">
    <property type="protein sequence ID" value="CAF3448977.1"/>
    <property type="molecule type" value="Genomic_DNA"/>
</dbReference>
<comment type="caution">
    <text evidence="3">The sequence shown here is derived from an EMBL/GenBank/DDBJ whole genome shotgun (WGS) entry which is preliminary data.</text>
</comment>
<accession>A0A821NTY4</accession>
<dbReference type="AlphaFoldDB" id="A0A821NTY4"/>
<feature type="region of interest" description="Disordered" evidence="1">
    <location>
        <begin position="79"/>
        <end position="99"/>
    </location>
</feature>